<proteinExistence type="predicted"/>
<dbReference type="EMBL" id="MU857051">
    <property type="protein sequence ID" value="KAK4150789.1"/>
    <property type="molecule type" value="Genomic_DNA"/>
</dbReference>
<evidence type="ECO:0000256" key="1">
    <source>
        <dbReference type="SAM" id="MobiDB-lite"/>
    </source>
</evidence>
<dbReference type="Proteomes" id="UP001302745">
    <property type="component" value="Unassembled WGS sequence"/>
</dbReference>
<evidence type="ECO:0000313" key="3">
    <source>
        <dbReference type="EMBL" id="KAK4150789.1"/>
    </source>
</evidence>
<keyword evidence="2" id="KW-0732">Signal</keyword>
<organism evidence="3 4">
    <name type="scientific">Chaetomidium leptoderma</name>
    <dbReference type="NCBI Taxonomy" id="669021"/>
    <lineage>
        <taxon>Eukaryota</taxon>
        <taxon>Fungi</taxon>
        <taxon>Dikarya</taxon>
        <taxon>Ascomycota</taxon>
        <taxon>Pezizomycotina</taxon>
        <taxon>Sordariomycetes</taxon>
        <taxon>Sordariomycetidae</taxon>
        <taxon>Sordariales</taxon>
        <taxon>Chaetomiaceae</taxon>
        <taxon>Chaetomidium</taxon>
    </lineage>
</organism>
<feature type="region of interest" description="Disordered" evidence="1">
    <location>
        <begin position="120"/>
        <end position="139"/>
    </location>
</feature>
<feature type="chain" id="PRO_5042926774" evidence="2">
    <location>
        <begin position="21"/>
        <end position="139"/>
    </location>
</feature>
<reference evidence="3" key="1">
    <citation type="journal article" date="2023" name="Mol. Phylogenet. Evol.">
        <title>Genome-scale phylogeny and comparative genomics of the fungal order Sordariales.</title>
        <authorList>
            <person name="Hensen N."/>
            <person name="Bonometti L."/>
            <person name="Westerberg I."/>
            <person name="Brannstrom I.O."/>
            <person name="Guillou S."/>
            <person name="Cros-Aarteil S."/>
            <person name="Calhoun S."/>
            <person name="Haridas S."/>
            <person name="Kuo A."/>
            <person name="Mondo S."/>
            <person name="Pangilinan J."/>
            <person name="Riley R."/>
            <person name="LaButti K."/>
            <person name="Andreopoulos B."/>
            <person name="Lipzen A."/>
            <person name="Chen C."/>
            <person name="Yan M."/>
            <person name="Daum C."/>
            <person name="Ng V."/>
            <person name="Clum A."/>
            <person name="Steindorff A."/>
            <person name="Ohm R.A."/>
            <person name="Martin F."/>
            <person name="Silar P."/>
            <person name="Natvig D.O."/>
            <person name="Lalanne C."/>
            <person name="Gautier V."/>
            <person name="Ament-Velasquez S.L."/>
            <person name="Kruys A."/>
            <person name="Hutchinson M.I."/>
            <person name="Powell A.J."/>
            <person name="Barry K."/>
            <person name="Miller A.N."/>
            <person name="Grigoriev I.V."/>
            <person name="Debuchy R."/>
            <person name="Gladieux P."/>
            <person name="Hiltunen Thoren M."/>
            <person name="Johannesson H."/>
        </authorList>
    </citation>
    <scope>NUCLEOTIDE SEQUENCE</scope>
    <source>
        <strain evidence="3">CBS 538.74</strain>
    </source>
</reference>
<gene>
    <name evidence="3" type="ORF">C8A00DRAFT_36616</name>
</gene>
<protein>
    <submittedName>
        <fullName evidence="3">Uncharacterized protein</fullName>
    </submittedName>
</protein>
<accession>A0AAN6ZUP9</accession>
<evidence type="ECO:0000256" key="2">
    <source>
        <dbReference type="SAM" id="SignalP"/>
    </source>
</evidence>
<evidence type="ECO:0000313" key="4">
    <source>
        <dbReference type="Proteomes" id="UP001302745"/>
    </source>
</evidence>
<feature type="signal peptide" evidence="2">
    <location>
        <begin position="1"/>
        <end position="20"/>
    </location>
</feature>
<dbReference type="AlphaFoldDB" id="A0AAN6ZUP9"/>
<sequence length="139" mass="12982">MHPPTLLLTLLTLTATHVAALPLNINLGAYSPAIVVGDGAISFEGAEGGVAEGAGAASIVNALQGAAVAGASSSSSVASVNNAAVAAGGGGSGNGVSPPAVQAAVAAAAVGVDRPSPILNDPTAALPTPGSAKILDPRM</sequence>
<keyword evidence="4" id="KW-1185">Reference proteome</keyword>
<comment type="caution">
    <text evidence="3">The sequence shown here is derived from an EMBL/GenBank/DDBJ whole genome shotgun (WGS) entry which is preliminary data.</text>
</comment>
<reference evidence="3" key="2">
    <citation type="submission" date="2023-05" db="EMBL/GenBank/DDBJ databases">
        <authorList>
            <consortium name="Lawrence Berkeley National Laboratory"/>
            <person name="Steindorff A."/>
            <person name="Hensen N."/>
            <person name="Bonometti L."/>
            <person name="Westerberg I."/>
            <person name="Brannstrom I.O."/>
            <person name="Guillou S."/>
            <person name="Cros-Aarteil S."/>
            <person name="Calhoun S."/>
            <person name="Haridas S."/>
            <person name="Kuo A."/>
            <person name="Mondo S."/>
            <person name="Pangilinan J."/>
            <person name="Riley R."/>
            <person name="Labutti K."/>
            <person name="Andreopoulos B."/>
            <person name="Lipzen A."/>
            <person name="Chen C."/>
            <person name="Yanf M."/>
            <person name="Daum C."/>
            <person name="Ng V."/>
            <person name="Clum A."/>
            <person name="Ohm R."/>
            <person name="Martin F."/>
            <person name="Silar P."/>
            <person name="Natvig D."/>
            <person name="Lalanne C."/>
            <person name="Gautier V."/>
            <person name="Ament-Velasquez S.L."/>
            <person name="Kruys A."/>
            <person name="Hutchinson M.I."/>
            <person name="Powell A.J."/>
            <person name="Barry K."/>
            <person name="Miller A.N."/>
            <person name="Grigoriev I.V."/>
            <person name="Debuchy R."/>
            <person name="Gladieux P."/>
            <person name="Thoren M.H."/>
            <person name="Johannesson H."/>
        </authorList>
    </citation>
    <scope>NUCLEOTIDE SEQUENCE</scope>
    <source>
        <strain evidence="3">CBS 538.74</strain>
    </source>
</reference>
<name>A0AAN6ZUP9_9PEZI</name>